<evidence type="ECO:0000313" key="2">
    <source>
        <dbReference type="Proteomes" id="UP000275846"/>
    </source>
</evidence>
<organism evidence="3">
    <name type="scientific">Schistocephalus solidus</name>
    <name type="common">Tapeworm</name>
    <dbReference type="NCBI Taxonomy" id="70667"/>
    <lineage>
        <taxon>Eukaryota</taxon>
        <taxon>Metazoa</taxon>
        <taxon>Spiralia</taxon>
        <taxon>Lophotrochozoa</taxon>
        <taxon>Platyhelminthes</taxon>
        <taxon>Cestoda</taxon>
        <taxon>Eucestoda</taxon>
        <taxon>Diphyllobothriidea</taxon>
        <taxon>Diphyllobothriidae</taxon>
        <taxon>Schistocephalus</taxon>
    </lineage>
</organism>
<dbReference type="Proteomes" id="UP000275846">
    <property type="component" value="Unassembled WGS sequence"/>
</dbReference>
<evidence type="ECO:0000313" key="3">
    <source>
        <dbReference type="WBParaSite" id="SSLN_0002051301-mRNA-1"/>
    </source>
</evidence>
<dbReference type="AlphaFoldDB" id="A0A183TTI0"/>
<protein>
    <submittedName>
        <fullName evidence="1 3">Uncharacterized protein</fullName>
    </submittedName>
</protein>
<dbReference type="EMBL" id="UYSU01049274">
    <property type="protein sequence ID" value="VDM06164.1"/>
    <property type="molecule type" value="Genomic_DNA"/>
</dbReference>
<keyword evidence="2" id="KW-1185">Reference proteome</keyword>
<dbReference type="OrthoDB" id="410404at2759"/>
<proteinExistence type="predicted"/>
<accession>A0A183TTI0</accession>
<name>A0A183TTI0_SCHSO</name>
<gene>
    <name evidence="1" type="ORF">SSLN_LOCUS19778</name>
</gene>
<reference evidence="3" key="1">
    <citation type="submission" date="2016-06" db="UniProtKB">
        <authorList>
            <consortium name="WormBaseParasite"/>
        </authorList>
    </citation>
    <scope>IDENTIFICATION</scope>
</reference>
<sequence>MYKAVDLTTLPYGAETWTIYSNRASKLKHFHFSYLHRILIENQPGNLRGSCSRLIGLEKVNEDRRSNLRSQLDRRCQSPMCLGSTSPITKPFQLAHAANTPFRVFSGKMQPHSDSMFMNIPTITPASNPRKSTATTNLAAGDHTADAPSPSITGTILLPQPRRWSW</sequence>
<evidence type="ECO:0000313" key="1">
    <source>
        <dbReference type="EMBL" id="VDM06164.1"/>
    </source>
</evidence>
<dbReference type="WBParaSite" id="SSLN_0002051301-mRNA-1">
    <property type="protein sequence ID" value="SSLN_0002051301-mRNA-1"/>
    <property type="gene ID" value="SSLN_0002051301"/>
</dbReference>
<reference evidence="1 2" key="2">
    <citation type="submission" date="2018-11" db="EMBL/GenBank/DDBJ databases">
        <authorList>
            <consortium name="Pathogen Informatics"/>
        </authorList>
    </citation>
    <scope>NUCLEOTIDE SEQUENCE [LARGE SCALE GENOMIC DNA]</scope>
    <source>
        <strain evidence="1 2">NST_G2</strain>
    </source>
</reference>